<name>A0A4Y2I7P6_ARAVE</name>
<evidence type="ECO:0000259" key="1">
    <source>
        <dbReference type="Pfam" id="PF22938"/>
    </source>
</evidence>
<protein>
    <recommendedName>
        <fullName evidence="1">Integrase p58-like C-terminal domain-containing protein</fullName>
    </recommendedName>
</protein>
<reference evidence="2 3" key="1">
    <citation type="journal article" date="2019" name="Sci. Rep.">
        <title>Orb-weaving spider Araneus ventricosus genome elucidates the spidroin gene catalogue.</title>
        <authorList>
            <person name="Kono N."/>
            <person name="Nakamura H."/>
            <person name="Ohtoshi R."/>
            <person name="Moran D.A.P."/>
            <person name="Shinohara A."/>
            <person name="Yoshida Y."/>
            <person name="Fujiwara M."/>
            <person name="Mori M."/>
            <person name="Tomita M."/>
            <person name="Arakawa K."/>
        </authorList>
    </citation>
    <scope>NUCLEOTIDE SEQUENCE [LARGE SCALE GENOMIC DNA]</scope>
</reference>
<feature type="domain" description="Integrase p58-like C-terminal" evidence="1">
    <location>
        <begin position="128"/>
        <end position="162"/>
    </location>
</feature>
<dbReference type="OrthoDB" id="10000497at2759"/>
<dbReference type="Proteomes" id="UP000499080">
    <property type="component" value="Unassembled WGS sequence"/>
</dbReference>
<dbReference type="AlphaFoldDB" id="A0A4Y2I7P6"/>
<evidence type="ECO:0000313" key="2">
    <source>
        <dbReference type="EMBL" id="GBM73146.1"/>
    </source>
</evidence>
<comment type="caution">
    <text evidence="2">The sequence shown here is derived from an EMBL/GenBank/DDBJ whole genome shotgun (WGS) entry which is preliminary data.</text>
</comment>
<sequence length="227" mass="26393">MGHILRDLEMSFLSWIGIKFRGELIWRECLGNSAPTSSVLCLVRKLVRVIKELLRRTLGNSVLSFEELETVICGCESVINSRPLTYISEESRELVPLTLSMFLIENRCSDDTDFEDPQPNKFAVNWVGPGVIDQKLSDTNYIVKKLDKKEKSQIYHINMLKPYYKRAERVNLLLTDKRDKEIEENDLEIDYPETHHTEINLEEIIQASELEGHVTEEDLKKLRKVLN</sequence>
<gene>
    <name evidence="2" type="ORF">AVEN_30038_1</name>
</gene>
<organism evidence="2 3">
    <name type="scientific">Araneus ventricosus</name>
    <name type="common">Orbweaver spider</name>
    <name type="synonym">Epeira ventricosa</name>
    <dbReference type="NCBI Taxonomy" id="182803"/>
    <lineage>
        <taxon>Eukaryota</taxon>
        <taxon>Metazoa</taxon>
        <taxon>Ecdysozoa</taxon>
        <taxon>Arthropoda</taxon>
        <taxon>Chelicerata</taxon>
        <taxon>Arachnida</taxon>
        <taxon>Araneae</taxon>
        <taxon>Araneomorphae</taxon>
        <taxon>Entelegynae</taxon>
        <taxon>Araneoidea</taxon>
        <taxon>Araneidae</taxon>
        <taxon>Araneus</taxon>
    </lineage>
</organism>
<evidence type="ECO:0000313" key="3">
    <source>
        <dbReference type="Proteomes" id="UP000499080"/>
    </source>
</evidence>
<dbReference type="InterPro" id="IPR054465">
    <property type="entry name" value="Integrase_p58-like_C"/>
</dbReference>
<keyword evidence="3" id="KW-1185">Reference proteome</keyword>
<dbReference type="EMBL" id="BGPR01002422">
    <property type="protein sequence ID" value="GBM73146.1"/>
    <property type="molecule type" value="Genomic_DNA"/>
</dbReference>
<proteinExistence type="predicted"/>
<accession>A0A4Y2I7P6</accession>
<dbReference type="Pfam" id="PF22938">
    <property type="entry name" value="Integrase_p58_C"/>
    <property type="match status" value="1"/>
</dbReference>